<dbReference type="GO" id="GO:0003677">
    <property type="term" value="F:DNA binding"/>
    <property type="evidence" value="ECO:0007669"/>
    <property type="project" value="InterPro"/>
</dbReference>
<evidence type="ECO:0000313" key="3">
    <source>
        <dbReference type="Proteomes" id="UP000254259"/>
    </source>
</evidence>
<dbReference type="EMBL" id="LT984815">
    <property type="protein sequence ID" value="SPD69646.1"/>
    <property type="molecule type" value="Genomic_DNA"/>
</dbReference>
<gene>
    <name evidence="2" type="ORF">CBM2636_P20333</name>
</gene>
<sequence length="81" mass="8899">MRILALGFITASVLSAGAGDGKQYRNSRDFAASIGVVPRQYVQAGEPIRWGSASEEKRTPDGCSYNVRGRRVDTRAWWLAP</sequence>
<dbReference type="Pfam" id="PF02371">
    <property type="entry name" value="Transposase_20"/>
    <property type="match status" value="1"/>
</dbReference>
<accession>A0A375HYG7</accession>
<name>A0A375HYG7_9BURK</name>
<evidence type="ECO:0000313" key="2">
    <source>
        <dbReference type="EMBL" id="SPD69646.1"/>
    </source>
</evidence>
<evidence type="ECO:0000259" key="1">
    <source>
        <dbReference type="Pfam" id="PF02371"/>
    </source>
</evidence>
<proteinExistence type="predicted"/>
<dbReference type="InterPro" id="IPR003346">
    <property type="entry name" value="Transposase_20"/>
</dbReference>
<keyword evidence="2" id="KW-0614">Plasmid</keyword>
<geneLocation type="plasmid" evidence="3">
    <name>cbm2636p</name>
</geneLocation>
<dbReference type="Proteomes" id="UP000254259">
    <property type="component" value="Plasmid CBM2636p"/>
</dbReference>
<organism evidence="2 3">
    <name type="scientific">Cupriavidus taiwanensis</name>
    <dbReference type="NCBI Taxonomy" id="164546"/>
    <lineage>
        <taxon>Bacteria</taxon>
        <taxon>Pseudomonadati</taxon>
        <taxon>Pseudomonadota</taxon>
        <taxon>Betaproteobacteria</taxon>
        <taxon>Burkholderiales</taxon>
        <taxon>Burkholderiaceae</taxon>
        <taxon>Cupriavidus</taxon>
    </lineage>
</organism>
<dbReference type="AlphaFoldDB" id="A0A375HYG7"/>
<dbReference type="GO" id="GO:0004803">
    <property type="term" value="F:transposase activity"/>
    <property type="evidence" value="ECO:0007669"/>
    <property type="project" value="InterPro"/>
</dbReference>
<dbReference type="GO" id="GO:0006313">
    <property type="term" value="P:DNA transposition"/>
    <property type="evidence" value="ECO:0007669"/>
    <property type="project" value="InterPro"/>
</dbReference>
<reference evidence="2 3" key="1">
    <citation type="submission" date="2018-01" db="EMBL/GenBank/DDBJ databases">
        <authorList>
            <person name="Clerissi C."/>
        </authorList>
    </citation>
    <scope>NUCLEOTIDE SEQUENCE [LARGE SCALE GENOMIC DNA]</scope>
    <source>
        <strain evidence="2">Cupriavidus taiwanensis SWF 66322</strain>
        <plasmid evidence="3">cbm2636p</plasmid>
    </source>
</reference>
<feature type="domain" description="Transposase IS116/IS110/IS902 C-terminal" evidence="1">
    <location>
        <begin position="2"/>
        <end position="41"/>
    </location>
</feature>
<protein>
    <recommendedName>
        <fullName evidence="1">Transposase IS116/IS110/IS902 C-terminal domain-containing protein</fullName>
    </recommendedName>
</protein>